<reference evidence="2" key="1">
    <citation type="submission" date="2020-04" db="EMBL/GenBank/DDBJ databases">
        <authorList>
            <person name="Chiriac C."/>
            <person name="Salcher M."/>
            <person name="Ghai R."/>
            <person name="Kavagutti S V."/>
        </authorList>
    </citation>
    <scope>NUCLEOTIDE SEQUENCE</scope>
</reference>
<proteinExistence type="predicted"/>
<keyword evidence="1" id="KW-0812">Transmembrane</keyword>
<gene>
    <name evidence="2" type="ORF">UFOVP591_34</name>
</gene>
<keyword evidence="1" id="KW-1133">Transmembrane helix</keyword>
<name>A0A6J5N0W2_9CAUD</name>
<protein>
    <submittedName>
        <fullName evidence="2">Uncharacterized protein</fullName>
    </submittedName>
</protein>
<evidence type="ECO:0000313" key="2">
    <source>
        <dbReference type="EMBL" id="CAB4151761.1"/>
    </source>
</evidence>
<feature type="transmembrane region" description="Helical" evidence="1">
    <location>
        <begin position="12"/>
        <end position="29"/>
    </location>
</feature>
<accession>A0A6J5N0W2</accession>
<dbReference type="EMBL" id="LR796555">
    <property type="protein sequence ID" value="CAB4151761.1"/>
    <property type="molecule type" value="Genomic_DNA"/>
</dbReference>
<organism evidence="2">
    <name type="scientific">uncultured Caudovirales phage</name>
    <dbReference type="NCBI Taxonomy" id="2100421"/>
    <lineage>
        <taxon>Viruses</taxon>
        <taxon>Duplodnaviria</taxon>
        <taxon>Heunggongvirae</taxon>
        <taxon>Uroviricota</taxon>
        <taxon>Caudoviricetes</taxon>
        <taxon>Peduoviridae</taxon>
        <taxon>Maltschvirus</taxon>
        <taxon>Maltschvirus maltsch</taxon>
    </lineage>
</organism>
<sequence length="35" mass="3653">MEKATNGIVNGIITYLLCGTSFVGLLYIAHAAGKI</sequence>
<keyword evidence="1" id="KW-0472">Membrane</keyword>
<evidence type="ECO:0000256" key="1">
    <source>
        <dbReference type="SAM" id="Phobius"/>
    </source>
</evidence>